<evidence type="ECO:0000313" key="3">
    <source>
        <dbReference type="EMBL" id="TCJ82906.1"/>
    </source>
</evidence>
<name>A0A4R1ENR8_9GAMM</name>
<evidence type="ECO:0008006" key="5">
    <source>
        <dbReference type="Google" id="ProtNLM"/>
    </source>
</evidence>
<dbReference type="Proteomes" id="UP000294887">
    <property type="component" value="Unassembled WGS sequence"/>
</dbReference>
<keyword evidence="2" id="KW-1133">Transmembrane helix</keyword>
<keyword evidence="2" id="KW-0472">Membrane</keyword>
<dbReference type="EMBL" id="SMFQ01000005">
    <property type="protein sequence ID" value="TCJ82906.1"/>
    <property type="molecule type" value="Genomic_DNA"/>
</dbReference>
<dbReference type="AlphaFoldDB" id="A0A4R1ENR8"/>
<feature type="region of interest" description="Disordered" evidence="1">
    <location>
        <begin position="61"/>
        <end position="84"/>
    </location>
</feature>
<keyword evidence="4" id="KW-1185">Reference proteome</keyword>
<evidence type="ECO:0000256" key="2">
    <source>
        <dbReference type="SAM" id="Phobius"/>
    </source>
</evidence>
<feature type="transmembrane region" description="Helical" evidence="2">
    <location>
        <begin position="95"/>
        <end position="114"/>
    </location>
</feature>
<protein>
    <recommendedName>
        <fullName evidence="5">Tetratricopeptide repeat protein</fullName>
    </recommendedName>
</protein>
<comment type="caution">
    <text evidence="3">The sequence shown here is derived from an EMBL/GenBank/DDBJ whole genome shotgun (WGS) entry which is preliminary data.</text>
</comment>
<proteinExistence type="predicted"/>
<organism evidence="3 4">
    <name type="scientific">Cocleimonas flava</name>
    <dbReference type="NCBI Taxonomy" id="634765"/>
    <lineage>
        <taxon>Bacteria</taxon>
        <taxon>Pseudomonadati</taxon>
        <taxon>Pseudomonadota</taxon>
        <taxon>Gammaproteobacteria</taxon>
        <taxon>Thiotrichales</taxon>
        <taxon>Thiotrichaceae</taxon>
        <taxon>Cocleimonas</taxon>
    </lineage>
</organism>
<feature type="compositionally biased region" description="Basic and acidic residues" evidence="1">
    <location>
        <begin position="67"/>
        <end position="84"/>
    </location>
</feature>
<reference evidence="3 4" key="1">
    <citation type="submission" date="2019-03" db="EMBL/GenBank/DDBJ databases">
        <title>Genomic Encyclopedia of Type Strains, Phase IV (KMG-IV): sequencing the most valuable type-strain genomes for metagenomic binning, comparative biology and taxonomic classification.</title>
        <authorList>
            <person name="Goeker M."/>
        </authorList>
    </citation>
    <scope>NUCLEOTIDE SEQUENCE [LARGE SCALE GENOMIC DNA]</scope>
    <source>
        <strain evidence="3 4">DSM 24830</strain>
    </source>
</reference>
<sequence>MKQRHFSQLKKSWGLAEDTSLEDLLSYAQNKLKNDPENPELLFNIAELMRHTEHTEEAKTYYQESIKSTDKRTSQRGEALESRIEKKRDHTRAKFIFLTFAPLFALIIGGTLFWKQLNKPEVLPADSNPEKFAFTEWLAKQQMVEIMTTLQQENPELTFDFNRSAGSQTPMEFMQSLMQPDALEKLRRDRERAANQQNNTGPGRPAFQCSKEPAVSCAAKDIPSAPGERREEVVQLMEAYNTILDSELDCEKIEKSIDTIGQQLQWRKSERRIKANLEDLAVECFYKQKNVEKTIEHSRKLQCTGDEGYINSVYWFLTAITHHAGDKASSLSSYQCFQEATDYVGKQDFSAAYVASRHRESGALAWLYFDDLETATAELERGRTILKNAPKQTAATREVIAEIDLDLLETYVTANIDLDSFNDLMEEINSSGLLTDGYKQIKDTLASIYYMQNKDNENAIIALNNLSSRFKLMPEFICGWDWSGFRRGLEDSIADNDIRDRARNLVDAANCYVKQSMPERIQVINDVSGWLKRQ</sequence>
<feature type="region of interest" description="Disordered" evidence="1">
    <location>
        <begin position="188"/>
        <end position="207"/>
    </location>
</feature>
<evidence type="ECO:0000313" key="4">
    <source>
        <dbReference type="Proteomes" id="UP000294887"/>
    </source>
</evidence>
<dbReference type="InterPro" id="IPR011990">
    <property type="entry name" value="TPR-like_helical_dom_sf"/>
</dbReference>
<gene>
    <name evidence="3" type="ORF">EV695_3644</name>
</gene>
<dbReference type="Gene3D" id="1.25.40.10">
    <property type="entry name" value="Tetratricopeptide repeat domain"/>
    <property type="match status" value="1"/>
</dbReference>
<dbReference type="RefSeq" id="WP_207907149.1">
    <property type="nucleotide sequence ID" value="NZ_SMFQ01000005.1"/>
</dbReference>
<evidence type="ECO:0000256" key="1">
    <source>
        <dbReference type="SAM" id="MobiDB-lite"/>
    </source>
</evidence>
<accession>A0A4R1ENR8</accession>
<keyword evidence="2" id="KW-0812">Transmembrane</keyword>